<dbReference type="Gene3D" id="1.10.260.40">
    <property type="entry name" value="lambda repressor-like DNA-binding domains"/>
    <property type="match status" value="1"/>
</dbReference>
<name>A0A1H2LBB6_9ACTO</name>
<dbReference type="GeneID" id="65344079"/>
<sequence>MLNQKRRESIRKRREQNKRDWQLISDLVEIRKKLGIEQADIAQKMSVSQSTISRFESGQTNPTQQTIRRYARIVGVSIEYQLVLDAEIRHVIQDVTTYQEMPHLQYGKNKYTVQYTDKVLA</sequence>
<dbReference type="STRING" id="131112.SAMN04489737_0323"/>
<reference evidence="3" key="1">
    <citation type="submission" date="2016-10" db="EMBL/GenBank/DDBJ databases">
        <authorList>
            <person name="Varghese N."/>
            <person name="Submissions S."/>
        </authorList>
    </citation>
    <scope>NUCLEOTIDE SEQUENCE [LARGE SCALE GENOMIC DNA]</scope>
    <source>
        <strain evidence="3">DSM 10002</strain>
    </source>
</reference>
<dbReference type="PROSITE" id="PS50943">
    <property type="entry name" value="HTH_CROC1"/>
    <property type="match status" value="1"/>
</dbReference>
<dbReference type="AlphaFoldDB" id="A0A1H2LBB6"/>
<dbReference type="EMBL" id="LT629804">
    <property type="protein sequence ID" value="SDU78102.1"/>
    <property type="molecule type" value="Genomic_DNA"/>
</dbReference>
<accession>A0A1H2LBB6</accession>
<evidence type="ECO:0000313" key="3">
    <source>
        <dbReference type="Proteomes" id="UP000214355"/>
    </source>
</evidence>
<dbReference type="InterPro" id="IPR010982">
    <property type="entry name" value="Lambda_DNA-bd_dom_sf"/>
</dbReference>
<feature type="domain" description="HTH cro/C1-type" evidence="1">
    <location>
        <begin position="27"/>
        <end position="81"/>
    </location>
</feature>
<proteinExistence type="predicted"/>
<dbReference type="OrthoDB" id="3256054at2"/>
<dbReference type="SMART" id="SM00530">
    <property type="entry name" value="HTH_XRE"/>
    <property type="match status" value="1"/>
</dbReference>
<evidence type="ECO:0000313" key="2">
    <source>
        <dbReference type="EMBL" id="SDU78102.1"/>
    </source>
</evidence>
<dbReference type="RefSeq" id="WP_091279100.1">
    <property type="nucleotide sequence ID" value="NZ_JABAPH010000069.1"/>
</dbReference>
<dbReference type="SUPFAM" id="SSF47413">
    <property type="entry name" value="lambda repressor-like DNA-binding domains"/>
    <property type="match status" value="1"/>
</dbReference>
<evidence type="ECO:0000259" key="1">
    <source>
        <dbReference type="PROSITE" id="PS50943"/>
    </source>
</evidence>
<dbReference type="Pfam" id="PF01381">
    <property type="entry name" value="HTH_3"/>
    <property type="match status" value="1"/>
</dbReference>
<dbReference type="GO" id="GO:0003677">
    <property type="term" value="F:DNA binding"/>
    <property type="evidence" value="ECO:0007669"/>
    <property type="project" value="InterPro"/>
</dbReference>
<protein>
    <submittedName>
        <fullName evidence="2">Helix-turn-helix</fullName>
    </submittedName>
</protein>
<organism evidence="2 3">
    <name type="scientific">Arcanobacterium phocae</name>
    <dbReference type="NCBI Taxonomy" id="131112"/>
    <lineage>
        <taxon>Bacteria</taxon>
        <taxon>Bacillati</taxon>
        <taxon>Actinomycetota</taxon>
        <taxon>Actinomycetes</taxon>
        <taxon>Actinomycetales</taxon>
        <taxon>Actinomycetaceae</taxon>
        <taxon>Arcanobacterium</taxon>
    </lineage>
</organism>
<gene>
    <name evidence="2" type="ORF">SAMN04489737_0323</name>
</gene>
<keyword evidence="3" id="KW-1185">Reference proteome</keyword>
<dbReference type="Proteomes" id="UP000214355">
    <property type="component" value="Chromosome I"/>
</dbReference>
<dbReference type="InterPro" id="IPR001387">
    <property type="entry name" value="Cro/C1-type_HTH"/>
</dbReference>
<dbReference type="CDD" id="cd00093">
    <property type="entry name" value="HTH_XRE"/>
    <property type="match status" value="1"/>
</dbReference>